<evidence type="ECO:0000256" key="3">
    <source>
        <dbReference type="ARBA" id="ARBA00022692"/>
    </source>
</evidence>
<evidence type="ECO:0000256" key="1">
    <source>
        <dbReference type="ARBA" id="ARBA00004651"/>
    </source>
</evidence>
<dbReference type="PANTHER" id="PTHR33406:SF13">
    <property type="entry name" value="MEMBRANE PROTEIN YDFJ"/>
    <property type="match status" value="1"/>
</dbReference>
<feature type="transmembrane region" description="Helical" evidence="6">
    <location>
        <begin position="261"/>
        <end position="282"/>
    </location>
</feature>
<keyword evidence="2" id="KW-1003">Cell membrane</keyword>
<keyword evidence="4 6" id="KW-1133">Transmembrane helix</keyword>
<evidence type="ECO:0000256" key="2">
    <source>
        <dbReference type="ARBA" id="ARBA00022475"/>
    </source>
</evidence>
<accession>A0A6J7XUJ8</accession>
<gene>
    <name evidence="8" type="ORF">UFOPK3554_01370</name>
</gene>
<feature type="transmembrane region" description="Helical" evidence="6">
    <location>
        <begin position="655"/>
        <end position="674"/>
    </location>
</feature>
<organism evidence="8">
    <name type="scientific">freshwater metagenome</name>
    <dbReference type="NCBI Taxonomy" id="449393"/>
    <lineage>
        <taxon>unclassified sequences</taxon>
        <taxon>metagenomes</taxon>
        <taxon>ecological metagenomes</taxon>
    </lineage>
</organism>
<protein>
    <submittedName>
        <fullName evidence="8">Unannotated protein</fullName>
    </submittedName>
</protein>
<keyword evidence="3 6" id="KW-0812">Transmembrane</keyword>
<dbReference type="GO" id="GO:0005886">
    <property type="term" value="C:plasma membrane"/>
    <property type="evidence" value="ECO:0007669"/>
    <property type="project" value="UniProtKB-SubCell"/>
</dbReference>
<comment type="subcellular location">
    <subcellularLocation>
        <location evidence="1">Cell membrane</location>
        <topology evidence="1">Multi-pass membrane protein</topology>
    </subcellularLocation>
</comment>
<dbReference type="InterPro" id="IPR050545">
    <property type="entry name" value="Mycobact_MmpL"/>
</dbReference>
<dbReference type="Gene3D" id="1.20.1640.10">
    <property type="entry name" value="Multidrug efflux transporter AcrB transmembrane domain"/>
    <property type="match status" value="2"/>
</dbReference>
<feature type="transmembrane region" description="Helical" evidence="6">
    <location>
        <begin position="155"/>
        <end position="174"/>
    </location>
</feature>
<evidence type="ECO:0000313" key="8">
    <source>
        <dbReference type="EMBL" id="CAB5241332.1"/>
    </source>
</evidence>
<evidence type="ECO:0000259" key="7">
    <source>
        <dbReference type="PROSITE" id="PS50156"/>
    </source>
</evidence>
<dbReference type="AlphaFoldDB" id="A0A6J7XUJ8"/>
<feature type="transmembrane region" description="Helical" evidence="6">
    <location>
        <begin position="581"/>
        <end position="602"/>
    </location>
</feature>
<dbReference type="InterPro" id="IPR000731">
    <property type="entry name" value="SSD"/>
</dbReference>
<feature type="domain" description="SSD" evidence="7">
    <location>
        <begin position="184"/>
        <end position="311"/>
    </location>
</feature>
<feature type="transmembrane region" description="Helical" evidence="6">
    <location>
        <begin position="350"/>
        <end position="370"/>
    </location>
</feature>
<dbReference type="InterPro" id="IPR004869">
    <property type="entry name" value="MMPL_dom"/>
</dbReference>
<sequence>MVRYRYAVVLIWIALSLAGLLAGTKLDALLTTSLEIPGSQSAQAARILTDHFDENTEGTFTVIYQFKNATAGEIDVMKSQVISASRVIPTAQVVQQRAFGGILTANIVTAFDLVHAAPFTEKLRSALSSRGLESAIVTGPPAIKSDVTPVLANDLLRGQILAITLALLLLILMLGFSWAAAIPLIFAAMTISVTLGSVFLLAQKFLMVLYIPNIVELIGLGLAIDYSLLIVTRFRQEFLSDQSGDVTKAIVRTMRTAGRTVIVSGLTVGIGLATLLLVPVPFVRSLGAAGLIVPIVSVIAGLTVQPVLLALFGKRIALSKVFSGLMGSGGNTNRFFTALAHFVIARPRTVLLSSLALLGLLASSLIWLQVTPSSLTALPAQLESARGIDLVTHSVGPGVVTPSEIVIDLGAPGLASTHEVNKARTDLAVSISKHSEVFIVATGEKTPYVDSTGQFIRMYVIGRHAIGDEETKALVVDLREKYVLNTGFDTSAQFYIGGAPAAGVDLVHKILTSFPWIVLLALLLVFLFLVRAFRSLILPLKAIVLDLLSIAVAYASLVLVFRFGIGSSILGTYKLDQIEAWVLIFLFAVLFGLSMDYEVFIVSRIREARDRGDTNHEAIIDGFVHTGGVITGAAIILVGALSGLAFGHFAGLQELGIGLAIGILIDATIIRGLLLPSAMVLFGRWNWWLPQWLARITKSKASPLVD</sequence>
<feature type="transmembrane region" description="Helical" evidence="6">
    <location>
        <begin position="510"/>
        <end position="530"/>
    </location>
</feature>
<dbReference type="EMBL" id="CAFBSG010000044">
    <property type="protein sequence ID" value="CAB5241332.1"/>
    <property type="molecule type" value="Genomic_DNA"/>
</dbReference>
<evidence type="ECO:0000256" key="5">
    <source>
        <dbReference type="ARBA" id="ARBA00023136"/>
    </source>
</evidence>
<dbReference type="PANTHER" id="PTHR33406">
    <property type="entry name" value="MEMBRANE PROTEIN MJ1562-RELATED"/>
    <property type="match status" value="1"/>
</dbReference>
<dbReference type="PROSITE" id="PS50156">
    <property type="entry name" value="SSD"/>
    <property type="match status" value="1"/>
</dbReference>
<feature type="transmembrane region" description="Helical" evidence="6">
    <location>
        <begin position="542"/>
        <end position="561"/>
    </location>
</feature>
<keyword evidence="5 6" id="KW-0472">Membrane</keyword>
<feature type="transmembrane region" description="Helical" evidence="6">
    <location>
        <begin position="288"/>
        <end position="312"/>
    </location>
</feature>
<name>A0A6J7XUJ8_9ZZZZ</name>
<feature type="transmembrane region" description="Helical" evidence="6">
    <location>
        <begin position="208"/>
        <end position="231"/>
    </location>
</feature>
<evidence type="ECO:0000256" key="4">
    <source>
        <dbReference type="ARBA" id="ARBA00022989"/>
    </source>
</evidence>
<dbReference type="SUPFAM" id="SSF82866">
    <property type="entry name" value="Multidrug efflux transporter AcrB transmembrane domain"/>
    <property type="match status" value="2"/>
</dbReference>
<feature type="transmembrane region" description="Helical" evidence="6">
    <location>
        <begin position="623"/>
        <end position="649"/>
    </location>
</feature>
<evidence type="ECO:0000256" key="6">
    <source>
        <dbReference type="SAM" id="Phobius"/>
    </source>
</evidence>
<dbReference type="Pfam" id="PF03176">
    <property type="entry name" value="MMPL"/>
    <property type="match status" value="2"/>
</dbReference>
<feature type="transmembrane region" description="Helical" evidence="6">
    <location>
        <begin position="181"/>
        <end position="202"/>
    </location>
</feature>
<reference evidence="8" key="1">
    <citation type="submission" date="2020-05" db="EMBL/GenBank/DDBJ databases">
        <authorList>
            <person name="Chiriac C."/>
            <person name="Salcher M."/>
            <person name="Ghai R."/>
            <person name="Kavagutti S V."/>
        </authorList>
    </citation>
    <scope>NUCLEOTIDE SEQUENCE</scope>
</reference>
<proteinExistence type="predicted"/>